<dbReference type="InterPro" id="IPR036038">
    <property type="entry name" value="Aminotransferase-like"/>
</dbReference>
<dbReference type="GO" id="GO:0008652">
    <property type="term" value="P:amino acid biosynthetic process"/>
    <property type="evidence" value="ECO:0007669"/>
    <property type="project" value="UniProtKB-ARBA"/>
</dbReference>
<dbReference type="GO" id="GO:0008696">
    <property type="term" value="F:4-amino-4-deoxychorismate lyase activity"/>
    <property type="evidence" value="ECO:0007669"/>
    <property type="project" value="UniProtKB-EC"/>
</dbReference>
<proteinExistence type="inferred from homology"/>
<evidence type="ECO:0000256" key="6">
    <source>
        <dbReference type="ARBA" id="ARBA00023239"/>
    </source>
</evidence>
<dbReference type="PANTHER" id="PTHR42743:SF11">
    <property type="entry name" value="AMINODEOXYCHORISMATE LYASE"/>
    <property type="match status" value="1"/>
</dbReference>
<sequence>MSVRIWVEGRRVDDGAAISPIDHGVTVGDGVFETAKVENGRVFALEMHHDRMDRSLAGLGLPKLDRAKVDDGIAAVLEGDQIDFGRLRYTVTGGVGPLGSDRGNAPPTHIVTASAVPRPAPTTKVATVRWTRNENSAVAGLKTTSYAENVVALAAAKQNGGSEAIFANTLGNLCEGTGSNIFVVLGERVVTPPLEDGPLAGITRDLAIRWGREAGIEIVEKPLSFDVLTECDEAFLTSSTRNVQGIHAINERQLGEEGTPGRVSARLAEVFAERQDELLS</sequence>
<evidence type="ECO:0000256" key="4">
    <source>
        <dbReference type="ARBA" id="ARBA00022898"/>
    </source>
</evidence>
<evidence type="ECO:0000256" key="11">
    <source>
        <dbReference type="RuleBase" id="RU004516"/>
    </source>
</evidence>
<dbReference type="RefSeq" id="WP_118913218.1">
    <property type="nucleotide sequence ID" value="NZ_CBCRVH010000008.1"/>
</dbReference>
<keyword evidence="6 12" id="KW-0456">Lyase</keyword>
<comment type="similarity">
    <text evidence="2 10">Belongs to the class-IV pyridoxal-phosphate-dependent aminotransferase family.</text>
</comment>
<comment type="subunit">
    <text evidence="3">Homodimer.</text>
</comment>
<dbReference type="Gene3D" id="3.30.470.10">
    <property type="match status" value="1"/>
</dbReference>
<dbReference type="GO" id="GO:0046656">
    <property type="term" value="P:folic acid biosynthetic process"/>
    <property type="evidence" value="ECO:0007669"/>
    <property type="project" value="UniProtKB-KW"/>
</dbReference>
<dbReference type="Proteomes" id="UP000285376">
    <property type="component" value="Unassembled WGS sequence"/>
</dbReference>
<dbReference type="EC" id="4.1.3.38" evidence="8"/>
<dbReference type="Gene3D" id="3.20.10.10">
    <property type="entry name" value="D-amino Acid Aminotransferase, subunit A, domain 2"/>
    <property type="match status" value="1"/>
</dbReference>
<evidence type="ECO:0000313" key="13">
    <source>
        <dbReference type="Proteomes" id="UP000285376"/>
    </source>
</evidence>
<gene>
    <name evidence="12" type="ORF">D1832_06945</name>
</gene>
<evidence type="ECO:0000313" key="12">
    <source>
        <dbReference type="EMBL" id="RHW46196.1"/>
    </source>
</evidence>
<dbReference type="AlphaFoldDB" id="A0A417Z6G0"/>
<dbReference type="EMBL" id="QWLM01000006">
    <property type="protein sequence ID" value="RHW46196.1"/>
    <property type="molecule type" value="Genomic_DNA"/>
</dbReference>
<evidence type="ECO:0000256" key="1">
    <source>
        <dbReference type="ARBA" id="ARBA00001933"/>
    </source>
</evidence>
<dbReference type="InterPro" id="IPR043132">
    <property type="entry name" value="BCAT-like_C"/>
</dbReference>
<evidence type="ECO:0000256" key="8">
    <source>
        <dbReference type="ARBA" id="ARBA00035676"/>
    </source>
</evidence>
<dbReference type="CDD" id="cd01559">
    <property type="entry name" value="ADCL_like"/>
    <property type="match status" value="1"/>
</dbReference>
<name>A0A417Z6G0_9MICO</name>
<dbReference type="FunFam" id="3.20.10.10:FF:000002">
    <property type="entry name" value="D-alanine aminotransferase"/>
    <property type="match status" value="1"/>
</dbReference>
<dbReference type="PANTHER" id="PTHR42743">
    <property type="entry name" value="AMINO-ACID AMINOTRANSFERASE"/>
    <property type="match status" value="1"/>
</dbReference>
<dbReference type="InterPro" id="IPR017824">
    <property type="entry name" value="Aminodeoxychorismate_lyase_IV"/>
</dbReference>
<comment type="catalytic activity">
    <reaction evidence="9">
        <text>4-amino-4-deoxychorismate = 4-aminobenzoate + pyruvate + H(+)</text>
        <dbReference type="Rhea" id="RHEA:16201"/>
        <dbReference type="ChEBI" id="CHEBI:15361"/>
        <dbReference type="ChEBI" id="CHEBI:15378"/>
        <dbReference type="ChEBI" id="CHEBI:17836"/>
        <dbReference type="ChEBI" id="CHEBI:58406"/>
        <dbReference type="EC" id="4.1.3.38"/>
    </reaction>
</comment>
<reference evidence="12 13" key="1">
    <citation type="submission" date="2018-08" db="EMBL/GenBank/DDBJ databases">
        <title>Whole genome sequence analysis of Dermacoccus abyssi bacteria isolated from Deep Mariana trench Micromonospora spp reveals genes involved in the environmental adaptation and production of secondary metabolites.</title>
        <authorList>
            <person name="Abdel-Mageed W.M."/>
            <person name="Lehri B."/>
            <person name="Nouioui I."/>
            <person name="Goodfellow I."/>
            <person name="Jaspars M."/>
            <person name="Karlyshev A."/>
        </authorList>
    </citation>
    <scope>NUCLEOTIDE SEQUENCE [LARGE SCALE GENOMIC DNA]</scope>
    <source>
        <strain evidence="12 13">MT1.1</strain>
    </source>
</reference>
<comment type="pathway">
    <text evidence="7">Cofactor biosynthesis; tetrahydrofolate biosynthesis; 4-aminobenzoate from chorismate: step 2/2.</text>
</comment>
<keyword evidence="5" id="KW-0289">Folate biosynthesis</keyword>
<evidence type="ECO:0000256" key="2">
    <source>
        <dbReference type="ARBA" id="ARBA00009320"/>
    </source>
</evidence>
<accession>A0A417Z6G0</accession>
<dbReference type="PROSITE" id="PS00770">
    <property type="entry name" value="AA_TRANSFER_CLASS_4"/>
    <property type="match status" value="1"/>
</dbReference>
<comment type="caution">
    <text evidence="12">The sequence shown here is derived from an EMBL/GenBank/DDBJ whole genome shotgun (WGS) entry which is preliminary data.</text>
</comment>
<protein>
    <recommendedName>
        <fullName evidence="8">aminodeoxychorismate lyase</fullName>
        <ecNumber evidence="8">4.1.3.38</ecNumber>
    </recommendedName>
</protein>
<dbReference type="GO" id="GO:0005829">
    <property type="term" value="C:cytosol"/>
    <property type="evidence" value="ECO:0007669"/>
    <property type="project" value="TreeGrafter"/>
</dbReference>
<dbReference type="InterPro" id="IPR001544">
    <property type="entry name" value="Aminotrans_IV"/>
</dbReference>
<dbReference type="InterPro" id="IPR050571">
    <property type="entry name" value="Class-IV_PLP-Dep_Aminotrnsfr"/>
</dbReference>
<dbReference type="SUPFAM" id="SSF56752">
    <property type="entry name" value="D-aminoacid aminotransferase-like PLP-dependent enzymes"/>
    <property type="match status" value="1"/>
</dbReference>
<keyword evidence="4 11" id="KW-0663">Pyridoxal phosphate</keyword>
<dbReference type="InterPro" id="IPR043131">
    <property type="entry name" value="BCAT-like_N"/>
</dbReference>
<evidence type="ECO:0000256" key="7">
    <source>
        <dbReference type="ARBA" id="ARBA00035633"/>
    </source>
</evidence>
<evidence type="ECO:0000256" key="5">
    <source>
        <dbReference type="ARBA" id="ARBA00022909"/>
    </source>
</evidence>
<evidence type="ECO:0000256" key="9">
    <source>
        <dbReference type="ARBA" id="ARBA00049529"/>
    </source>
</evidence>
<comment type="cofactor">
    <cofactor evidence="1 11">
        <name>pyridoxal 5'-phosphate</name>
        <dbReference type="ChEBI" id="CHEBI:597326"/>
    </cofactor>
</comment>
<evidence type="ECO:0000256" key="3">
    <source>
        <dbReference type="ARBA" id="ARBA00011738"/>
    </source>
</evidence>
<dbReference type="Pfam" id="PF01063">
    <property type="entry name" value="Aminotran_4"/>
    <property type="match status" value="1"/>
</dbReference>
<evidence type="ECO:0000256" key="10">
    <source>
        <dbReference type="RuleBase" id="RU004106"/>
    </source>
</evidence>
<dbReference type="GO" id="GO:0030170">
    <property type="term" value="F:pyridoxal phosphate binding"/>
    <property type="evidence" value="ECO:0007669"/>
    <property type="project" value="InterPro"/>
</dbReference>
<dbReference type="InterPro" id="IPR018300">
    <property type="entry name" value="Aminotrans_IV_CS"/>
</dbReference>
<organism evidence="12 13">
    <name type="scientific">Dermacoccus abyssi</name>
    <dbReference type="NCBI Taxonomy" id="322596"/>
    <lineage>
        <taxon>Bacteria</taxon>
        <taxon>Bacillati</taxon>
        <taxon>Actinomycetota</taxon>
        <taxon>Actinomycetes</taxon>
        <taxon>Micrococcales</taxon>
        <taxon>Dermacoccaceae</taxon>
        <taxon>Dermacoccus</taxon>
    </lineage>
</organism>